<keyword evidence="3" id="KW-1185">Reference proteome</keyword>
<gene>
    <name evidence="2" type="ORF">ESB00_03285</name>
</gene>
<dbReference type="RefSeq" id="WP_129046299.1">
    <property type="nucleotide sequence ID" value="NZ_SDHX01000001.1"/>
</dbReference>
<organism evidence="2 3">
    <name type="scientific">Oleiharenicola lentus</name>
    <dbReference type="NCBI Taxonomy" id="2508720"/>
    <lineage>
        <taxon>Bacteria</taxon>
        <taxon>Pseudomonadati</taxon>
        <taxon>Verrucomicrobiota</taxon>
        <taxon>Opitutia</taxon>
        <taxon>Opitutales</taxon>
        <taxon>Opitutaceae</taxon>
        <taxon>Oleiharenicola</taxon>
    </lineage>
</organism>
<accession>A0A4Q1C7N7</accession>
<sequence length="375" mass="41254">MSRKSEPSHPSAESGRRASAATKAIIVLLTLVIGLGGMVAWLWTRRATPVALFPGATQVDNLIRKKFPETDFARVYPGMSADDIDRLQRESLGIRYVYAPFVEFAPKPVAGRFVNVNAAGYREGRAPAPWPPVREDFTVFVFGGSTTFGFGLPDGQTLVSALEAELARRWPQRTVRCYNFGRGYYFSAQERALFESLLAQGVAPDLAVFVDGLNDFIYHDGVPELTEEIATLVAPDLPPPARVEPADDAQRGAAVDRMIAAYARHVKLTEALGRAAGVPVIFVGQPVPFLDFPMSEANYPFKSTFAEHRLASWGYGRFKEAARLGRFGDRFVWCGNAFARAETVMYADSIHYSAAGAELLARTLVERAAQVELWP</sequence>
<feature type="transmembrane region" description="Helical" evidence="1">
    <location>
        <begin position="21"/>
        <end position="43"/>
    </location>
</feature>
<reference evidence="2 3" key="1">
    <citation type="submission" date="2019-01" db="EMBL/GenBank/DDBJ databases">
        <title>Lacunisphaera sp. strain TWA-58.</title>
        <authorList>
            <person name="Chen W.-M."/>
        </authorList>
    </citation>
    <scope>NUCLEOTIDE SEQUENCE [LARGE SCALE GENOMIC DNA]</scope>
    <source>
        <strain evidence="2 3">TWA-58</strain>
    </source>
</reference>
<evidence type="ECO:0000313" key="3">
    <source>
        <dbReference type="Proteomes" id="UP000290218"/>
    </source>
</evidence>
<dbReference type="Proteomes" id="UP000290218">
    <property type="component" value="Unassembled WGS sequence"/>
</dbReference>
<dbReference type="InterPro" id="IPR036514">
    <property type="entry name" value="SGNH_hydro_sf"/>
</dbReference>
<proteinExistence type="predicted"/>
<keyword evidence="2" id="KW-0378">Hydrolase</keyword>
<keyword evidence="1" id="KW-0472">Membrane</keyword>
<dbReference type="OrthoDB" id="8480707at2"/>
<dbReference type="SUPFAM" id="SSF52266">
    <property type="entry name" value="SGNH hydrolase"/>
    <property type="match status" value="1"/>
</dbReference>
<dbReference type="AlphaFoldDB" id="A0A4Q1C7N7"/>
<protein>
    <submittedName>
        <fullName evidence="2">SGNH/GDSL hydrolase family protein</fullName>
    </submittedName>
</protein>
<dbReference type="GO" id="GO:0016788">
    <property type="term" value="F:hydrolase activity, acting on ester bonds"/>
    <property type="evidence" value="ECO:0007669"/>
    <property type="project" value="UniProtKB-ARBA"/>
</dbReference>
<dbReference type="CDD" id="cd00229">
    <property type="entry name" value="SGNH_hydrolase"/>
    <property type="match status" value="1"/>
</dbReference>
<dbReference type="EMBL" id="SDHX01000001">
    <property type="protein sequence ID" value="RXK54934.1"/>
    <property type="molecule type" value="Genomic_DNA"/>
</dbReference>
<evidence type="ECO:0000313" key="2">
    <source>
        <dbReference type="EMBL" id="RXK54934.1"/>
    </source>
</evidence>
<keyword evidence="1" id="KW-0812">Transmembrane</keyword>
<dbReference type="Gene3D" id="3.40.50.1110">
    <property type="entry name" value="SGNH hydrolase"/>
    <property type="match status" value="1"/>
</dbReference>
<comment type="caution">
    <text evidence="2">The sequence shown here is derived from an EMBL/GenBank/DDBJ whole genome shotgun (WGS) entry which is preliminary data.</text>
</comment>
<keyword evidence="1" id="KW-1133">Transmembrane helix</keyword>
<name>A0A4Q1C7N7_9BACT</name>
<evidence type="ECO:0000256" key="1">
    <source>
        <dbReference type="SAM" id="Phobius"/>
    </source>
</evidence>